<organism evidence="13 14">
    <name type="scientific">Candidatus Synechococcus spongiarum 15L</name>
    <dbReference type="NCBI Taxonomy" id="1608419"/>
    <lineage>
        <taxon>Bacteria</taxon>
        <taxon>Bacillati</taxon>
        <taxon>Cyanobacteriota</taxon>
        <taxon>Cyanophyceae</taxon>
        <taxon>Synechococcales</taxon>
        <taxon>Synechococcaceae</taxon>
        <taxon>Synechococcus</taxon>
    </lineage>
</organism>
<evidence type="ECO:0000313" key="14">
    <source>
        <dbReference type="Proteomes" id="UP000035037"/>
    </source>
</evidence>
<proteinExistence type="inferred from homology"/>
<comment type="caution">
    <text evidence="13">The sequence shown here is derived from an EMBL/GenBank/DDBJ whole genome shotgun (WGS) entry which is preliminary data.</text>
</comment>
<dbReference type="PROSITE" id="PS00379">
    <property type="entry name" value="CDP_ALCOHOL_P_TRANSF"/>
    <property type="match status" value="1"/>
</dbReference>
<dbReference type="InterPro" id="IPR048254">
    <property type="entry name" value="CDP_ALCOHOL_P_TRANSF_CS"/>
</dbReference>
<evidence type="ECO:0000256" key="5">
    <source>
        <dbReference type="ARBA" id="ARBA00022692"/>
    </source>
</evidence>
<dbReference type="GO" id="GO:0016020">
    <property type="term" value="C:membrane"/>
    <property type="evidence" value="ECO:0007669"/>
    <property type="project" value="UniProtKB-SubCell"/>
</dbReference>
<gene>
    <name evidence="13" type="ORF">TQ37_06015</name>
</gene>
<dbReference type="PANTHER" id="PTHR14269:SF62">
    <property type="entry name" value="CDP-DIACYLGLYCEROL--GLYCEROL-3-PHOSPHATE 3-PHOSPHATIDYLTRANSFERASE 1, CHLOROPLASTIC"/>
    <property type="match status" value="1"/>
</dbReference>
<protein>
    <recommendedName>
        <fullName evidence="15">CDP-diacylglycerol--glycerol-3-phosphate 3-phosphatidyltransferase</fullName>
    </recommendedName>
</protein>
<dbReference type="EMBL" id="JYFQ01000118">
    <property type="protein sequence ID" value="KKZ12111.1"/>
    <property type="molecule type" value="Genomic_DNA"/>
</dbReference>
<dbReference type="Gene3D" id="1.20.120.1760">
    <property type="match status" value="1"/>
</dbReference>
<evidence type="ECO:0000256" key="6">
    <source>
        <dbReference type="ARBA" id="ARBA00022989"/>
    </source>
</evidence>
<keyword evidence="5 12" id="KW-0812">Transmembrane</keyword>
<dbReference type="Proteomes" id="UP000035037">
    <property type="component" value="Unassembled WGS sequence"/>
</dbReference>
<evidence type="ECO:0000256" key="11">
    <source>
        <dbReference type="RuleBase" id="RU003750"/>
    </source>
</evidence>
<sequence length="191" mass="20430">MGKAPSSAALSHLSTLANGLTVFRGLLAVPLLLVLQWGWGWWAWWLLVCGAATDGVDGWLARCGGGGSPWGARLDPLCDKLLLLAPLLWLAGRSAGAIDAGISPIPTPLWAIWLLLAREFLVTEWRSRHPHGAPARWSGKLKTVTQFLCFGFLLWPGPAQALTAAAGGGLFWVALAMAWLSGIHYIKSSLS</sequence>
<keyword evidence="6 12" id="KW-1133">Transmembrane helix</keyword>
<evidence type="ECO:0000256" key="10">
    <source>
        <dbReference type="ARBA" id="ARBA00023264"/>
    </source>
</evidence>
<name>A0A0G8AV90_9SYNE</name>
<evidence type="ECO:0000256" key="12">
    <source>
        <dbReference type="SAM" id="Phobius"/>
    </source>
</evidence>
<evidence type="ECO:0000256" key="2">
    <source>
        <dbReference type="ARBA" id="ARBA00010441"/>
    </source>
</evidence>
<dbReference type="InterPro" id="IPR000462">
    <property type="entry name" value="CDP-OH_P_trans"/>
</dbReference>
<dbReference type="InterPro" id="IPR050324">
    <property type="entry name" value="CDP-alcohol_PTase-I"/>
</dbReference>
<evidence type="ECO:0000256" key="3">
    <source>
        <dbReference type="ARBA" id="ARBA00022516"/>
    </source>
</evidence>
<feature type="transmembrane region" description="Helical" evidence="12">
    <location>
        <begin position="161"/>
        <end position="186"/>
    </location>
</feature>
<dbReference type="STRING" id="431041.FLM9_1078"/>
<evidence type="ECO:0000256" key="4">
    <source>
        <dbReference type="ARBA" id="ARBA00022679"/>
    </source>
</evidence>
<accession>A0A0G8AV90</accession>
<keyword evidence="9" id="KW-0594">Phospholipid biosynthesis</keyword>
<reference evidence="13 14" key="1">
    <citation type="submission" date="2015-02" db="EMBL/GenBank/DDBJ databases">
        <authorList>
            <person name="Slaby B."/>
            <person name="Hentschel U."/>
        </authorList>
    </citation>
    <scope>NUCLEOTIDE SEQUENCE [LARGE SCALE GENOMIC DNA]</scope>
    <source>
        <strain evidence="13">15L</strain>
    </source>
</reference>
<evidence type="ECO:0000256" key="7">
    <source>
        <dbReference type="ARBA" id="ARBA00023098"/>
    </source>
</evidence>
<dbReference type="Pfam" id="PF01066">
    <property type="entry name" value="CDP-OH_P_transf"/>
    <property type="match status" value="1"/>
</dbReference>
<evidence type="ECO:0000256" key="8">
    <source>
        <dbReference type="ARBA" id="ARBA00023136"/>
    </source>
</evidence>
<dbReference type="InterPro" id="IPR004570">
    <property type="entry name" value="Phosphatidylglycerol_P_synth"/>
</dbReference>
<keyword evidence="7" id="KW-0443">Lipid metabolism</keyword>
<dbReference type="PANTHER" id="PTHR14269">
    <property type="entry name" value="CDP-DIACYLGLYCEROL--GLYCEROL-3-PHOSPHATE 3-PHOSPHATIDYLTRANSFERASE-RELATED"/>
    <property type="match status" value="1"/>
</dbReference>
<comment type="similarity">
    <text evidence="2 11">Belongs to the CDP-alcohol phosphatidyltransferase class-I family.</text>
</comment>
<dbReference type="PATRIC" id="fig|1608419.3.peg.250"/>
<comment type="subcellular location">
    <subcellularLocation>
        <location evidence="1">Membrane</location>
        <topology evidence="1">Multi-pass membrane protein</topology>
    </subcellularLocation>
</comment>
<dbReference type="GO" id="GO:0008444">
    <property type="term" value="F:CDP-diacylglycerol-glycerol-3-phosphate 3-phosphatidyltransferase activity"/>
    <property type="evidence" value="ECO:0007669"/>
    <property type="project" value="InterPro"/>
</dbReference>
<evidence type="ECO:0000256" key="1">
    <source>
        <dbReference type="ARBA" id="ARBA00004141"/>
    </source>
</evidence>
<dbReference type="AlphaFoldDB" id="A0A0G8AV90"/>
<dbReference type="GO" id="GO:0046474">
    <property type="term" value="P:glycerophospholipid biosynthetic process"/>
    <property type="evidence" value="ECO:0007669"/>
    <property type="project" value="TreeGrafter"/>
</dbReference>
<feature type="transmembrane region" description="Helical" evidence="12">
    <location>
        <begin position="12"/>
        <end position="35"/>
    </location>
</feature>
<reference evidence="13 14" key="2">
    <citation type="submission" date="2015-05" db="EMBL/GenBank/DDBJ databases">
        <title>Lifestyle Evolution in Cyanobacterial Symbionts of Sponges.</title>
        <authorList>
            <person name="Burgsdorf I."/>
            <person name="Slaby B.M."/>
            <person name="Handley K.M."/>
            <person name="Haber M."/>
            <person name="Blom J."/>
            <person name="Marshall C.W."/>
            <person name="Gilbert J.A."/>
            <person name="Hentschel U."/>
            <person name="Steindler L."/>
        </authorList>
    </citation>
    <scope>NUCLEOTIDE SEQUENCE [LARGE SCALE GENOMIC DNA]</scope>
    <source>
        <strain evidence="13">15L</strain>
    </source>
</reference>
<evidence type="ECO:0000313" key="13">
    <source>
        <dbReference type="EMBL" id="KKZ12111.1"/>
    </source>
</evidence>
<evidence type="ECO:0008006" key="15">
    <source>
        <dbReference type="Google" id="ProtNLM"/>
    </source>
</evidence>
<dbReference type="PIRSF" id="PIRSF000847">
    <property type="entry name" value="Phos_ph_gly_syn"/>
    <property type="match status" value="1"/>
</dbReference>
<keyword evidence="10" id="KW-1208">Phospholipid metabolism</keyword>
<dbReference type="InterPro" id="IPR043130">
    <property type="entry name" value="CDP-OH_PTrfase_TM_dom"/>
</dbReference>
<keyword evidence="3" id="KW-0444">Lipid biosynthesis</keyword>
<keyword evidence="4 11" id="KW-0808">Transferase</keyword>
<evidence type="ECO:0000256" key="9">
    <source>
        <dbReference type="ARBA" id="ARBA00023209"/>
    </source>
</evidence>
<keyword evidence="8 12" id="KW-0472">Membrane</keyword>